<dbReference type="EMBL" id="JACXVP010000008">
    <property type="protein sequence ID" value="KAG5592465.1"/>
    <property type="molecule type" value="Genomic_DNA"/>
</dbReference>
<gene>
    <name evidence="1" type="ORF">H5410_042979</name>
</gene>
<name>A0A9J5XW92_SOLCO</name>
<dbReference type="AlphaFoldDB" id="A0A9J5XW92"/>
<keyword evidence="2" id="KW-1185">Reference proteome</keyword>
<organism evidence="1 2">
    <name type="scientific">Solanum commersonii</name>
    <name type="common">Commerson's wild potato</name>
    <name type="synonym">Commerson's nightshade</name>
    <dbReference type="NCBI Taxonomy" id="4109"/>
    <lineage>
        <taxon>Eukaryota</taxon>
        <taxon>Viridiplantae</taxon>
        <taxon>Streptophyta</taxon>
        <taxon>Embryophyta</taxon>
        <taxon>Tracheophyta</taxon>
        <taxon>Spermatophyta</taxon>
        <taxon>Magnoliopsida</taxon>
        <taxon>eudicotyledons</taxon>
        <taxon>Gunneridae</taxon>
        <taxon>Pentapetalae</taxon>
        <taxon>asterids</taxon>
        <taxon>lamiids</taxon>
        <taxon>Solanales</taxon>
        <taxon>Solanaceae</taxon>
        <taxon>Solanoideae</taxon>
        <taxon>Solaneae</taxon>
        <taxon>Solanum</taxon>
    </lineage>
</organism>
<proteinExistence type="predicted"/>
<reference evidence="1 2" key="1">
    <citation type="submission" date="2020-09" db="EMBL/GenBank/DDBJ databases">
        <title>De no assembly of potato wild relative species, Solanum commersonii.</title>
        <authorList>
            <person name="Cho K."/>
        </authorList>
    </citation>
    <scope>NUCLEOTIDE SEQUENCE [LARGE SCALE GENOMIC DNA]</scope>
    <source>
        <strain evidence="1">LZ3.2</strain>
        <tissue evidence="1">Leaf</tissue>
    </source>
</reference>
<evidence type="ECO:0000313" key="2">
    <source>
        <dbReference type="Proteomes" id="UP000824120"/>
    </source>
</evidence>
<accession>A0A9J5XW92</accession>
<comment type="caution">
    <text evidence="1">The sequence shown here is derived from an EMBL/GenBank/DDBJ whole genome shotgun (WGS) entry which is preliminary data.</text>
</comment>
<protein>
    <submittedName>
        <fullName evidence="1">Uncharacterized protein</fullName>
    </submittedName>
</protein>
<dbReference type="Proteomes" id="UP000824120">
    <property type="component" value="Chromosome 8"/>
</dbReference>
<evidence type="ECO:0000313" key="1">
    <source>
        <dbReference type="EMBL" id="KAG5592465.1"/>
    </source>
</evidence>
<sequence>MWLSTSPTALTVAVSVPSSLTPQDFSWRKFKLKRNVKISRNFEFAISCSGDRAASIGFDVPFPKDYTELLQQVFILFAFSHLKIAGRGRGNGGRDYKALIPLAANSYVTSGNVKLPFVPFMHIMSDYHLSDYVSVKLLHFSRFMSAKEATELALKDNRQLMVSQISLKLNFQLLGWVLYQVMPNCPPYLAVSPDLGM</sequence>